<dbReference type="InterPro" id="IPR036388">
    <property type="entry name" value="WH-like_DNA-bd_sf"/>
</dbReference>
<dbReference type="InterPro" id="IPR011990">
    <property type="entry name" value="TPR-like_helical_dom_sf"/>
</dbReference>
<evidence type="ECO:0000256" key="2">
    <source>
        <dbReference type="ARBA" id="ARBA00023015"/>
    </source>
</evidence>
<dbReference type="SUPFAM" id="SSF46894">
    <property type="entry name" value="C-terminal effector domain of the bipartite response regulators"/>
    <property type="match status" value="1"/>
</dbReference>
<sequence length="939" mass="99074">MLFRVLGATELPAPVMAAKPRLVALLLLTAGNRPVPLGTLVDEVWPRNPPTSAVANIRTYLSRLRALFPGRITSGTGGYLFEVAAGELDLAEFTALVAAGRSAAPGRPEAARESLAAALRLWRGQPFAGEPAGPVLQARAAAAQDDHLAAVELYSELLLQNGDPAAAQTLLRRMVHEYPLRERLRSLLVLALYRGGDPAAALTAYQDARTALAAELGIDPGPELAAVHRSVLRRDRRLLSTGPGGPDGVVAPFQLPPVVADFVGREPEIAHLAKLLRRREPVPGAGLTAVLGGMAGVGKSTLAVRVAHEVAELFPDGCLYADLQRTDGTATPLPQVLGRFLRAMGVPGESLPHDQQERADQFRTLLAGRRVLIVADNATEAGQVRALMPGPGSALLVTSRALLTVPGAHLLQLRPLSRDAGVALLERIAGGDAVAAEPEAAAALAELCGGLPLSIRAAAIRSASLPGPALGQLVARLSDEHQRLDRLSIGDLDVRASLALSYRRLDPAALALLRAMSLLPMRTFAPWLPAALAGIGEPEAFALTERLCDAQVLTRAGAERYALHDLVRLSAAELPGPPAGELVAAAARVFLAAALTANRRLPGRPMTLPAPAAPDARAGATPVEWFESELDGIRALVPLLAGTGQLDLAARLATATVNFCVLRGRIDDWAATHDVIPDDAVLSPATAALLALSVGSLHRFRDDNRAALPRLRRSYELFRALRDAPGMAEAALGWSVAAQQLGRLDEALAAYDRAAELLPVLGGTPATGYVHLAFRQPISPSPEEESAALGRALEIFEATHEAWGAAEVHTFLAAGYRARQRAASAARHARAAVLAYTELRDETQLTVAEIVLADAYLELGSIDHARALAARCLARATRLGHRWGVASARRTAGRIELLDGRPAAAAELLTAAEAGFREMGFTRAAELTRSLLERASGTH</sequence>
<dbReference type="PANTHER" id="PTHR35807">
    <property type="entry name" value="TRANSCRIPTIONAL REGULATOR REDD-RELATED"/>
    <property type="match status" value="1"/>
</dbReference>
<evidence type="ECO:0000313" key="8">
    <source>
        <dbReference type="EMBL" id="MDP9795731.1"/>
    </source>
</evidence>
<dbReference type="InterPro" id="IPR002182">
    <property type="entry name" value="NB-ARC"/>
</dbReference>
<dbReference type="Gene3D" id="3.40.50.300">
    <property type="entry name" value="P-loop containing nucleotide triphosphate hydrolases"/>
    <property type="match status" value="1"/>
</dbReference>
<evidence type="ECO:0000256" key="3">
    <source>
        <dbReference type="ARBA" id="ARBA00023125"/>
    </source>
</evidence>
<evidence type="ECO:0000259" key="6">
    <source>
        <dbReference type="SMART" id="SM00862"/>
    </source>
</evidence>
<feature type="domain" description="OmpR/PhoB-type" evidence="6">
    <location>
        <begin position="12"/>
        <end position="81"/>
    </location>
</feature>
<organism evidence="8 9">
    <name type="scientific">Catenuloplanes nepalensis</name>
    <dbReference type="NCBI Taxonomy" id="587533"/>
    <lineage>
        <taxon>Bacteria</taxon>
        <taxon>Bacillati</taxon>
        <taxon>Actinomycetota</taxon>
        <taxon>Actinomycetes</taxon>
        <taxon>Micromonosporales</taxon>
        <taxon>Micromonosporaceae</taxon>
        <taxon>Catenuloplanes</taxon>
    </lineage>
</organism>
<dbReference type="PRINTS" id="PR00364">
    <property type="entry name" value="DISEASERSIST"/>
</dbReference>
<dbReference type="SUPFAM" id="SSF48452">
    <property type="entry name" value="TPR-like"/>
    <property type="match status" value="3"/>
</dbReference>
<dbReference type="InterPro" id="IPR027417">
    <property type="entry name" value="P-loop_NTPase"/>
</dbReference>
<accession>A0ABT9MWB0</accession>
<dbReference type="Pfam" id="PF03704">
    <property type="entry name" value="BTAD"/>
    <property type="match status" value="1"/>
</dbReference>
<keyword evidence="9" id="KW-1185">Reference proteome</keyword>
<evidence type="ECO:0000256" key="4">
    <source>
        <dbReference type="ARBA" id="ARBA00023163"/>
    </source>
</evidence>
<dbReference type="EMBL" id="JAUSRA010000001">
    <property type="protein sequence ID" value="MDP9795731.1"/>
    <property type="molecule type" value="Genomic_DNA"/>
</dbReference>
<dbReference type="SUPFAM" id="SSF52540">
    <property type="entry name" value="P-loop containing nucleoside triphosphate hydrolases"/>
    <property type="match status" value="1"/>
</dbReference>
<dbReference type="Gene3D" id="1.25.40.10">
    <property type="entry name" value="Tetratricopeptide repeat domain"/>
    <property type="match status" value="2"/>
</dbReference>
<dbReference type="SMART" id="SM00862">
    <property type="entry name" value="Trans_reg_C"/>
    <property type="match status" value="1"/>
</dbReference>
<dbReference type="SMART" id="SM00382">
    <property type="entry name" value="AAA"/>
    <property type="match status" value="1"/>
</dbReference>
<dbReference type="InterPro" id="IPR003593">
    <property type="entry name" value="AAA+_ATPase"/>
</dbReference>
<dbReference type="InterPro" id="IPR005158">
    <property type="entry name" value="BTAD"/>
</dbReference>
<gene>
    <name evidence="8" type="ORF">J2S43_004243</name>
</gene>
<dbReference type="Gene3D" id="1.10.10.10">
    <property type="entry name" value="Winged helix-like DNA-binding domain superfamily/Winged helix DNA-binding domain"/>
    <property type="match status" value="1"/>
</dbReference>
<name>A0ABT9MWB0_9ACTN</name>
<dbReference type="Pfam" id="PF00931">
    <property type="entry name" value="NB-ARC"/>
    <property type="match status" value="1"/>
</dbReference>
<keyword evidence="4" id="KW-0804">Transcription</keyword>
<dbReference type="RefSeq" id="WP_306831770.1">
    <property type="nucleotide sequence ID" value="NZ_JAUSRA010000001.1"/>
</dbReference>
<comment type="caution">
    <text evidence="8">The sequence shown here is derived from an EMBL/GenBank/DDBJ whole genome shotgun (WGS) entry which is preliminary data.</text>
</comment>
<evidence type="ECO:0000313" key="9">
    <source>
        <dbReference type="Proteomes" id="UP001240984"/>
    </source>
</evidence>
<dbReference type="Proteomes" id="UP001240984">
    <property type="component" value="Unassembled WGS sequence"/>
</dbReference>
<dbReference type="PANTHER" id="PTHR35807:SF1">
    <property type="entry name" value="TRANSCRIPTIONAL REGULATOR REDD"/>
    <property type="match status" value="1"/>
</dbReference>
<evidence type="ECO:0000259" key="5">
    <source>
        <dbReference type="SMART" id="SM00382"/>
    </source>
</evidence>
<protein>
    <submittedName>
        <fullName evidence="8">DNA-binding SARP family transcriptional activator</fullName>
    </submittedName>
</protein>
<evidence type="ECO:0000259" key="7">
    <source>
        <dbReference type="SMART" id="SM01043"/>
    </source>
</evidence>
<feature type="domain" description="Bacterial transcriptional activator" evidence="7">
    <location>
        <begin position="88"/>
        <end position="232"/>
    </location>
</feature>
<dbReference type="InterPro" id="IPR016032">
    <property type="entry name" value="Sig_transdc_resp-reg_C-effctor"/>
</dbReference>
<keyword evidence="3 8" id="KW-0238">DNA-binding</keyword>
<evidence type="ECO:0000256" key="1">
    <source>
        <dbReference type="ARBA" id="ARBA00005820"/>
    </source>
</evidence>
<reference evidence="8 9" key="1">
    <citation type="submission" date="2023-07" db="EMBL/GenBank/DDBJ databases">
        <title>Sequencing the genomes of 1000 actinobacteria strains.</title>
        <authorList>
            <person name="Klenk H.-P."/>
        </authorList>
    </citation>
    <scope>NUCLEOTIDE SEQUENCE [LARGE SCALE GENOMIC DNA]</scope>
    <source>
        <strain evidence="8 9">DSM 44710</strain>
    </source>
</reference>
<dbReference type="CDD" id="cd15831">
    <property type="entry name" value="BTAD"/>
    <property type="match status" value="1"/>
</dbReference>
<proteinExistence type="inferred from homology"/>
<dbReference type="InterPro" id="IPR001867">
    <property type="entry name" value="OmpR/PhoB-type_DNA-bd"/>
</dbReference>
<dbReference type="InterPro" id="IPR051677">
    <property type="entry name" value="AfsR-DnrI-RedD_regulator"/>
</dbReference>
<comment type="similarity">
    <text evidence="1">Belongs to the AfsR/DnrI/RedD regulatory family.</text>
</comment>
<keyword evidence="2" id="KW-0805">Transcription regulation</keyword>
<dbReference type="SMART" id="SM01043">
    <property type="entry name" value="BTAD"/>
    <property type="match status" value="1"/>
</dbReference>
<dbReference type="GO" id="GO:0003677">
    <property type="term" value="F:DNA binding"/>
    <property type="evidence" value="ECO:0007669"/>
    <property type="project" value="UniProtKB-KW"/>
</dbReference>
<feature type="domain" description="AAA+ ATPase" evidence="5">
    <location>
        <begin position="285"/>
        <end position="426"/>
    </location>
</feature>